<keyword evidence="1" id="KW-1185">Reference proteome</keyword>
<dbReference type="InterPro" id="IPR052709">
    <property type="entry name" value="Transposase-MT_Hybrid"/>
</dbReference>
<organism evidence="1 2">
    <name type="scientific">Dinoponera quadriceps</name>
    <name type="common">South American ant</name>
    <dbReference type="NCBI Taxonomy" id="609295"/>
    <lineage>
        <taxon>Eukaryota</taxon>
        <taxon>Metazoa</taxon>
        <taxon>Ecdysozoa</taxon>
        <taxon>Arthropoda</taxon>
        <taxon>Hexapoda</taxon>
        <taxon>Insecta</taxon>
        <taxon>Pterygota</taxon>
        <taxon>Neoptera</taxon>
        <taxon>Endopterygota</taxon>
        <taxon>Hymenoptera</taxon>
        <taxon>Apocrita</taxon>
        <taxon>Aculeata</taxon>
        <taxon>Formicoidea</taxon>
        <taxon>Formicidae</taxon>
        <taxon>Ponerinae</taxon>
        <taxon>Ponerini</taxon>
        <taxon>Dinoponera</taxon>
    </lineage>
</organism>
<dbReference type="PANTHER" id="PTHR46060:SF1">
    <property type="entry name" value="MARINER MOS1 TRANSPOSASE-LIKE PROTEIN"/>
    <property type="match status" value="1"/>
</dbReference>
<dbReference type="PANTHER" id="PTHR46060">
    <property type="entry name" value="MARINER MOS1 TRANSPOSASE-LIKE PROTEIN"/>
    <property type="match status" value="1"/>
</dbReference>
<evidence type="ECO:0000313" key="2">
    <source>
        <dbReference type="RefSeq" id="XP_014469464.1"/>
    </source>
</evidence>
<dbReference type="Gene3D" id="3.30.420.10">
    <property type="entry name" value="Ribonuclease H-like superfamily/Ribonuclease H"/>
    <property type="match status" value="1"/>
</dbReference>
<sequence>MKNEFFSIIASVRHNGWIKMKCRSTVRNRIFAKKDEIMRKLTIKPKLVDKDKPILLQDNVQTHVTTTLLKLQEMDLEILCHAPYSPDFAPIDYHLTTMTSSHWTTSCKEKYSILNKLWKTPFAISLPLALQTSSV</sequence>
<dbReference type="AlphaFoldDB" id="A0A6P3WUX5"/>
<reference evidence="2" key="1">
    <citation type="submission" date="2025-08" db="UniProtKB">
        <authorList>
            <consortium name="RefSeq"/>
        </authorList>
    </citation>
    <scope>IDENTIFICATION</scope>
</reference>
<proteinExistence type="predicted"/>
<name>A0A6P3WUX5_DINQU</name>
<dbReference type="InterPro" id="IPR036397">
    <property type="entry name" value="RNaseH_sf"/>
</dbReference>
<dbReference type="Proteomes" id="UP000515204">
    <property type="component" value="Unplaced"/>
</dbReference>
<dbReference type="GeneID" id="106741708"/>
<dbReference type="GO" id="GO:0003676">
    <property type="term" value="F:nucleic acid binding"/>
    <property type="evidence" value="ECO:0007669"/>
    <property type="project" value="InterPro"/>
</dbReference>
<accession>A0A6P3WUX5</accession>
<gene>
    <name evidence="2" type="primary">LOC106741708</name>
</gene>
<dbReference type="KEGG" id="dqu:106741708"/>
<protein>
    <submittedName>
        <fullName evidence="2">Histone-lysine N-methyltransferase SETMAR-like</fullName>
    </submittedName>
</protein>
<dbReference type="RefSeq" id="XP_014469464.1">
    <property type="nucleotide sequence ID" value="XM_014613978.1"/>
</dbReference>
<evidence type="ECO:0000313" key="1">
    <source>
        <dbReference type="Proteomes" id="UP000515204"/>
    </source>
</evidence>